<proteinExistence type="predicted"/>
<accession>A0A2M4DI61</accession>
<organism evidence="2">
    <name type="scientific">Anopheles darlingi</name>
    <name type="common">Mosquito</name>
    <dbReference type="NCBI Taxonomy" id="43151"/>
    <lineage>
        <taxon>Eukaryota</taxon>
        <taxon>Metazoa</taxon>
        <taxon>Ecdysozoa</taxon>
        <taxon>Arthropoda</taxon>
        <taxon>Hexapoda</taxon>
        <taxon>Insecta</taxon>
        <taxon>Pterygota</taxon>
        <taxon>Neoptera</taxon>
        <taxon>Endopterygota</taxon>
        <taxon>Diptera</taxon>
        <taxon>Nematocera</taxon>
        <taxon>Culicoidea</taxon>
        <taxon>Culicidae</taxon>
        <taxon>Anophelinae</taxon>
        <taxon>Anopheles</taxon>
    </lineage>
</organism>
<dbReference type="AlphaFoldDB" id="A0A2M4DI61"/>
<reference evidence="2" key="1">
    <citation type="submission" date="2018-01" db="EMBL/GenBank/DDBJ databases">
        <title>An insight into the sialome of Amazonian anophelines.</title>
        <authorList>
            <person name="Ribeiro J.M."/>
            <person name="Scarpassa V."/>
            <person name="Calvo E."/>
        </authorList>
    </citation>
    <scope>NUCLEOTIDE SEQUENCE</scope>
</reference>
<name>A0A2M4DI61_ANODA</name>
<evidence type="ECO:0000313" key="2">
    <source>
        <dbReference type="EMBL" id="MBW77237.1"/>
    </source>
</evidence>
<keyword evidence="1" id="KW-0732">Signal</keyword>
<feature type="signal peptide" evidence="1">
    <location>
        <begin position="1"/>
        <end position="19"/>
    </location>
</feature>
<dbReference type="EMBL" id="GGFL01013059">
    <property type="protein sequence ID" value="MBW77237.1"/>
    <property type="molecule type" value="Transcribed_RNA"/>
</dbReference>
<sequence length="71" mass="8254">MQNFTPLYLLALWSESFLASTVHYRSEQHFVIQEVFAPIFHRLLPCSLVSSWAWQKPDKRSGRRSSAVVVC</sequence>
<feature type="chain" id="PRO_5014610836" evidence="1">
    <location>
        <begin position="20"/>
        <end position="71"/>
    </location>
</feature>
<evidence type="ECO:0000256" key="1">
    <source>
        <dbReference type="SAM" id="SignalP"/>
    </source>
</evidence>
<protein>
    <submittedName>
        <fullName evidence="2">Putative secreted protein</fullName>
    </submittedName>
</protein>